<name>A0ABW5R6J4_9BACL</name>
<dbReference type="Gene3D" id="2.60.120.280">
    <property type="entry name" value="Regulatory protein AraC"/>
    <property type="match status" value="1"/>
</dbReference>
<dbReference type="InterPro" id="IPR018060">
    <property type="entry name" value="HTH_AraC"/>
</dbReference>
<dbReference type="PANTHER" id="PTHR43280:SF30">
    <property type="entry name" value="MMSAB OPERON REGULATORY PROTEIN"/>
    <property type="match status" value="1"/>
</dbReference>
<dbReference type="InterPro" id="IPR020449">
    <property type="entry name" value="Tscrpt_reg_AraC-type_HTH"/>
</dbReference>
<dbReference type="RefSeq" id="WP_379927765.1">
    <property type="nucleotide sequence ID" value="NZ_JBHUMM010000002.1"/>
</dbReference>
<dbReference type="PRINTS" id="PR00032">
    <property type="entry name" value="HTHARAC"/>
</dbReference>
<keyword evidence="3" id="KW-0804">Transcription</keyword>
<dbReference type="PANTHER" id="PTHR43280">
    <property type="entry name" value="ARAC-FAMILY TRANSCRIPTIONAL REGULATOR"/>
    <property type="match status" value="1"/>
</dbReference>
<evidence type="ECO:0000313" key="6">
    <source>
        <dbReference type="Proteomes" id="UP001597497"/>
    </source>
</evidence>
<keyword evidence="1" id="KW-0805">Transcription regulation</keyword>
<dbReference type="PROSITE" id="PS00041">
    <property type="entry name" value="HTH_ARAC_FAMILY_1"/>
    <property type="match status" value="1"/>
</dbReference>
<dbReference type="InterPro" id="IPR003313">
    <property type="entry name" value="AraC-bd"/>
</dbReference>
<evidence type="ECO:0000259" key="4">
    <source>
        <dbReference type="PROSITE" id="PS01124"/>
    </source>
</evidence>
<dbReference type="EMBL" id="JBHUMM010000002">
    <property type="protein sequence ID" value="MFD2670384.1"/>
    <property type="molecule type" value="Genomic_DNA"/>
</dbReference>
<proteinExistence type="predicted"/>
<dbReference type="SMART" id="SM00342">
    <property type="entry name" value="HTH_ARAC"/>
    <property type="match status" value="1"/>
</dbReference>
<dbReference type="CDD" id="cd06986">
    <property type="entry name" value="cupin_MmsR-like_N"/>
    <property type="match status" value="1"/>
</dbReference>
<organism evidence="5 6">
    <name type="scientific">Marinicrinis sediminis</name>
    <dbReference type="NCBI Taxonomy" id="1652465"/>
    <lineage>
        <taxon>Bacteria</taxon>
        <taxon>Bacillati</taxon>
        <taxon>Bacillota</taxon>
        <taxon>Bacilli</taxon>
        <taxon>Bacillales</taxon>
        <taxon>Paenibacillaceae</taxon>
    </lineage>
</organism>
<feature type="domain" description="HTH araC/xylS-type" evidence="4">
    <location>
        <begin position="181"/>
        <end position="280"/>
    </location>
</feature>
<dbReference type="SUPFAM" id="SSF51215">
    <property type="entry name" value="Regulatory protein AraC"/>
    <property type="match status" value="1"/>
</dbReference>
<dbReference type="Pfam" id="PF02311">
    <property type="entry name" value="AraC_binding"/>
    <property type="match status" value="1"/>
</dbReference>
<accession>A0ABW5R6J4</accession>
<comment type="caution">
    <text evidence="5">The sequence shown here is derived from an EMBL/GenBank/DDBJ whole genome shotgun (WGS) entry which is preliminary data.</text>
</comment>
<reference evidence="6" key="1">
    <citation type="journal article" date="2019" name="Int. J. Syst. Evol. Microbiol.">
        <title>The Global Catalogue of Microorganisms (GCM) 10K type strain sequencing project: providing services to taxonomists for standard genome sequencing and annotation.</title>
        <authorList>
            <consortium name="The Broad Institute Genomics Platform"/>
            <consortium name="The Broad Institute Genome Sequencing Center for Infectious Disease"/>
            <person name="Wu L."/>
            <person name="Ma J."/>
        </authorList>
    </citation>
    <scope>NUCLEOTIDE SEQUENCE [LARGE SCALE GENOMIC DNA]</scope>
    <source>
        <strain evidence="6">KCTC 33676</strain>
    </source>
</reference>
<protein>
    <submittedName>
        <fullName evidence="5">AraC family transcriptional regulator</fullName>
    </submittedName>
</protein>
<dbReference type="InterPro" id="IPR018062">
    <property type="entry name" value="HTH_AraC-typ_CS"/>
</dbReference>
<dbReference type="Gene3D" id="1.10.10.60">
    <property type="entry name" value="Homeodomain-like"/>
    <property type="match status" value="2"/>
</dbReference>
<keyword evidence="2" id="KW-0238">DNA-binding</keyword>
<evidence type="ECO:0000256" key="2">
    <source>
        <dbReference type="ARBA" id="ARBA00023125"/>
    </source>
</evidence>
<keyword evidence="6" id="KW-1185">Reference proteome</keyword>
<evidence type="ECO:0000256" key="3">
    <source>
        <dbReference type="ARBA" id="ARBA00023163"/>
    </source>
</evidence>
<dbReference type="PROSITE" id="PS01124">
    <property type="entry name" value="HTH_ARAC_FAMILY_2"/>
    <property type="match status" value="1"/>
</dbReference>
<dbReference type="Pfam" id="PF12833">
    <property type="entry name" value="HTH_18"/>
    <property type="match status" value="1"/>
</dbReference>
<sequence>MTLSTSYELAMNPLPGKERDVHILFSGISQTAAGHKIGPRLYDYVLIHYIISGKGRFEIQGQQNDLEAGDSFIIRPEQLISYQADEETPWKYVWIAIQGSGCEELLEQAGLNPSRSVVSIPNRNRVITLFAKIRTAFQQQASLSALMPLGYLYLLLAAYKEALLDSNARKPAQADQISLVDQMIHYVSTQYTYPVSIEQMAEDLGYHRAYLSRVFKKETGLTPVSFLQKVRVDKGRQLLRERRDLTIEQVAYSVGFEDPLYFSRQFKKHFGLSPTHYQQEIKS</sequence>
<evidence type="ECO:0000313" key="5">
    <source>
        <dbReference type="EMBL" id="MFD2670384.1"/>
    </source>
</evidence>
<evidence type="ECO:0000256" key="1">
    <source>
        <dbReference type="ARBA" id="ARBA00023015"/>
    </source>
</evidence>
<dbReference type="SUPFAM" id="SSF46689">
    <property type="entry name" value="Homeodomain-like"/>
    <property type="match status" value="2"/>
</dbReference>
<dbReference type="InterPro" id="IPR009057">
    <property type="entry name" value="Homeodomain-like_sf"/>
</dbReference>
<dbReference type="Proteomes" id="UP001597497">
    <property type="component" value="Unassembled WGS sequence"/>
</dbReference>
<dbReference type="InterPro" id="IPR037923">
    <property type="entry name" value="HTH-like"/>
</dbReference>
<gene>
    <name evidence="5" type="ORF">ACFSUC_02035</name>
</gene>